<dbReference type="AlphaFoldDB" id="A0A381X869"/>
<protein>
    <recommendedName>
        <fullName evidence="2">Adenylate kinase</fullName>
    </recommendedName>
</protein>
<reference evidence="1" key="1">
    <citation type="submission" date="2018-05" db="EMBL/GenBank/DDBJ databases">
        <authorList>
            <person name="Lanie J.A."/>
            <person name="Ng W.-L."/>
            <person name="Kazmierczak K.M."/>
            <person name="Andrzejewski T.M."/>
            <person name="Davidsen T.M."/>
            <person name="Wayne K.J."/>
            <person name="Tettelin H."/>
            <person name="Glass J.I."/>
            <person name="Rusch D."/>
            <person name="Podicherti R."/>
            <person name="Tsui H.-C.T."/>
            <person name="Winkler M.E."/>
        </authorList>
    </citation>
    <scope>NUCLEOTIDE SEQUENCE</scope>
</reference>
<dbReference type="SUPFAM" id="SSF52540">
    <property type="entry name" value="P-loop containing nucleoside triphosphate hydrolases"/>
    <property type="match status" value="1"/>
</dbReference>
<dbReference type="InterPro" id="IPR027417">
    <property type="entry name" value="P-loop_NTPase"/>
</dbReference>
<gene>
    <name evidence="1" type="ORF">METZ01_LOCUS113596</name>
</gene>
<dbReference type="Gene3D" id="3.40.50.300">
    <property type="entry name" value="P-loop containing nucleotide triphosphate hydrolases"/>
    <property type="match status" value="1"/>
</dbReference>
<dbReference type="EMBL" id="UINC01014194">
    <property type="protein sequence ID" value="SVA60742.1"/>
    <property type="molecule type" value="Genomic_DNA"/>
</dbReference>
<dbReference type="PANTHER" id="PTHR37816:SF1">
    <property type="entry name" value="TOXIN"/>
    <property type="match status" value="1"/>
</dbReference>
<dbReference type="InterPro" id="IPR052922">
    <property type="entry name" value="Cytidylate_Kinase-2"/>
</dbReference>
<organism evidence="1">
    <name type="scientific">marine metagenome</name>
    <dbReference type="NCBI Taxonomy" id="408172"/>
    <lineage>
        <taxon>unclassified sequences</taxon>
        <taxon>metagenomes</taxon>
        <taxon>ecological metagenomes</taxon>
    </lineage>
</organism>
<proteinExistence type="predicted"/>
<dbReference type="PANTHER" id="PTHR37816">
    <property type="entry name" value="YALI0E33011P"/>
    <property type="match status" value="1"/>
</dbReference>
<name>A0A381X869_9ZZZZ</name>
<accession>A0A381X869</accession>
<evidence type="ECO:0000313" key="1">
    <source>
        <dbReference type="EMBL" id="SVA60742.1"/>
    </source>
</evidence>
<evidence type="ECO:0008006" key="2">
    <source>
        <dbReference type="Google" id="ProtNLM"/>
    </source>
</evidence>
<sequence>MSLHIVDIQHPLGKRINIVGGGGKTSLAKALSSRYGYQNIELDALHFLPNWIERSAEDFQRLLEISIRGAGDSWIIDGNYFTKLDCPSSKVDMFIWLDLPWRVMLKRIFIRSLKRMIDRTKICGDNFESWAKFFSTDSLWWWYITNYTAIANRENILSEYIPEDVPVIRLRNAKQLDIFYKTWINR</sequence>